<dbReference type="STRING" id="742726.HMPREF9448_02567"/>
<dbReference type="Proteomes" id="UP000006044">
    <property type="component" value="Unassembled WGS sequence"/>
</dbReference>
<accession>K0WUJ5</accession>
<proteinExistence type="predicted"/>
<keyword evidence="3" id="KW-1185">Reference proteome</keyword>
<evidence type="ECO:0000256" key="1">
    <source>
        <dbReference type="SAM" id="MobiDB-lite"/>
    </source>
</evidence>
<feature type="compositionally biased region" description="Pro residues" evidence="1">
    <location>
        <begin position="173"/>
        <end position="184"/>
    </location>
</feature>
<evidence type="ECO:0000313" key="2">
    <source>
        <dbReference type="EMBL" id="EJZ61891.1"/>
    </source>
</evidence>
<dbReference type="HOGENOM" id="CLU_1341081_0_0_10"/>
<evidence type="ECO:0000313" key="3">
    <source>
        <dbReference type="Proteomes" id="UP000006044"/>
    </source>
</evidence>
<dbReference type="AlphaFoldDB" id="K0WUJ5"/>
<organism evidence="2 3">
    <name type="scientific">Barnesiella intestinihominis YIT 11860</name>
    <dbReference type="NCBI Taxonomy" id="742726"/>
    <lineage>
        <taxon>Bacteria</taxon>
        <taxon>Pseudomonadati</taxon>
        <taxon>Bacteroidota</taxon>
        <taxon>Bacteroidia</taxon>
        <taxon>Bacteroidales</taxon>
        <taxon>Barnesiellaceae</taxon>
        <taxon>Barnesiella</taxon>
    </lineage>
</organism>
<protein>
    <submittedName>
        <fullName evidence="2">Uncharacterized protein</fullName>
    </submittedName>
</protein>
<sequence length="204" mass="23777">MVEEPFVNLRTAIESTRQAVLLKYYNELLELDPKTQPKQITAVTRCVDTLERHSREQEEQQTDNDIDKMIAEGRLPGEYVQRYRWCKRAAYYFSSIVSAIDETDAYDLPEGEKHPYEEFASRFWEEVACRYWAAKDEVKKDMEEKRKQWKRGRLAKCSRRKKTGKSLRLPKVLPAPPTPPPPSPKGYFPHLPVSPQPAAAWCMG</sequence>
<feature type="region of interest" description="Disordered" evidence="1">
    <location>
        <begin position="153"/>
        <end position="191"/>
    </location>
</feature>
<feature type="compositionally biased region" description="Basic residues" evidence="1">
    <location>
        <begin position="153"/>
        <end position="165"/>
    </location>
</feature>
<dbReference type="GeneID" id="77849748"/>
<comment type="caution">
    <text evidence="2">The sequence shown here is derived from an EMBL/GenBank/DDBJ whole genome shotgun (WGS) entry which is preliminary data.</text>
</comment>
<name>K0WUJ5_9BACT</name>
<dbReference type="EMBL" id="ADLE01000018">
    <property type="protein sequence ID" value="EJZ61891.1"/>
    <property type="molecule type" value="Genomic_DNA"/>
</dbReference>
<dbReference type="RefSeq" id="WP_008862945.1">
    <property type="nucleotide sequence ID" value="NZ_JH815206.1"/>
</dbReference>
<reference evidence="2 3" key="1">
    <citation type="submission" date="2012-08" db="EMBL/GenBank/DDBJ databases">
        <title>The Genome Sequence of Barnesiella intestinihominis YIT 11860.</title>
        <authorList>
            <consortium name="The Broad Institute Genome Sequencing Platform"/>
            <person name="Earl A."/>
            <person name="Ward D."/>
            <person name="Feldgarden M."/>
            <person name="Gevers D."/>
            <person name="Morotomi M."/>
            <person name="Walker B."/>
            <person name="Young S.K."/>
            <person name="Zeng Q."/>
            <person name="Gargeya S."/>
            <person name="Fitzgerald M."/>
            <person name="Haas B."/>
            <person name="Abouelleil A."/>
            <person name="Alvarado L."/>
            <person name="Arachchi H.M."/>
            <person name="Berlin A.M."/>
            <person name="Chapman S.B."/>
            <person name="Goldberg J."/>
            <person name="Griggs A."/>
            <person name="Gujja S."/>
            <person name="Hansen M."/>
            <person name="Howarth C."/>
            <person name="Imamovic A."/>
            <person name="Larimer J."/>
            <person name="McCowen C."/>
            <person name="Montmayeur A."/>
            <person name="Murphy C."/>
            <person name="Neiman D."/>
            <person name="Pearson M."/>
            <person name="Priest M."/>
            <person name="Roberts A."/>
            <person name="Saif S."/>
            <person name="Shea T."/>
            <person name="Sisk P."/>
            <person name="Sykes S."/>
            <person name="Wortman J."/>
            <person name="Nusbaum C."/>
            <person name="Birren B."/>
        </authorList>
    </citation>
    <scope>NUCLEOTIDE SEQUENCE [LARGE SCALE GENOMIC DNA]</scope>
    <source>
        <strain evidence="2 3">YIT 11860</strain>
    </source>
</reference>
<gene>
    <name evidence="2" type="ORF">HMPREF9448_02567</name>
</gene>